<proteinExistence type="predicted"/>
<feature type="compositionally biased region" description="Low complexity" evidence="1">
    <location>
        <begin position="526"/>
        <end position="548"/>
    </location>
</feature>
<feature type="region of interest" description="Disordered" evidence="1">
    <location>
        <begin position="516"/>
        <end position="560"/>
    </location>
</feature>
<feature type="region of interest" description="Disordered" evidence="1">
    <location>
        <begin position="1"/>
        <end position="20"/>
    </location>
</feature>
<evidence type="ECO:0000256" key="1">
    <source>
        <dbReference type="SAM" id="MobiDB-lite"/>
    </source>
</evidence>
<comment type="caution">
    <text evidence="2">The sequence shown here is derived from an EMBL/GenBank/DDBJ whole genome shotgun (WGS) entry which is preliminary data.</text>
</comment>
<reference evidence="2 3" key="1">
    <citation type="submission" date="2016-07" db="EMBL/GenBank/DDBJ databases">
        <title>Pervasive Adenine N6-methylation of Active Genes in Fungi.</title>
        <authorList>
            <consortium name="DOE Joint Genome Institute"/>
            <person name="Mondo S.J."/>
            <person name="Dannebaum R.O."/>
            <person name="Kuo R.C."/>
            <person name="Labutti K."/>
            <person name="Haridas S."/>
            <person name="Kuo A."/>
            <person name="Salamov A."/>
            <person name="Ahrendt S.R."/>
            <person name="Lipzen A."/>
            <person name="Sullivan W."/>
            <person name="Andreopoulos W.B."/>
            <person name="Clum A."/>
            <person name="Lindquist E."/>
            <person name="Daum C."/>
            <person name="Ramamoorthy G.K."/>
            <person name="Gryganskyi A."/>
            <person name="Culley D."/>
            <person name="Magnuson J.K."/>
            <person name="James T.Y."/>
            <person name="O'Malley M.A."/>
            <person name="Stajich J.E."/>
            <person name="Spatafora J.W."/>
            <person name="Visel A."/>
            <person name="Grigoriev I.V."/>
        </authorList>
    </citation>
    <scope>NUCLEOTIDE SEQUENCE [LARGE SCALE GENOMIC DNA]</scope>
    <source>
        <strain evidence="2 3">68-887.2</strain>
    </source>
</reference>
<accession>A0A1Y2BE49</accession>
<sequence length="629" mass="68128">MFGPAVFPSRRTSSSSRHHPLLSRINTVSFLPSKSTTSTTTIIDTVSSPISSTSTSNSTSTPTSSTTSPGVGAGVSFNPFRASTQSSISDASSTALQTPRATVYLLPDDDVHESESESEVESEIFEEAKEFLGTSTGTITRTGASSSSSSSVSSGNGEVEAWWNKLTPRASQSNLDWRVRPDSSPTLPLDKPLPKHNHNQKQHLVNLFQPRPFPFIIPEHDTLEDVLGFGLGLQLDRDDGRSTNSIHSQTPSGRTTPTASSAAASTSSTFAGPCIPSRTSSRTRPAVAPRLSSLKALAGPSTPPSLSRSLLPRTPLPRQVRSASTRSVSSLPTLESIEEQPPDLDASPNGSWALRPRSSHSRPRPRSSSQPNMHSLKRRLRRSASGSRLAEALASSASELPLPPLPKGATATLSRFRQRTIEDKRSSFVSADEPLQLAPERLFSLRRKARPPPTVRASSDPVVNFRASPTIPSLPALHLSAGANRTPRPLGGEGEQMDEWAIEALEAILQAEEWDWPRPPTRNEQDSTPQPLLQSQQQQPGQISASASEDTLGPPRTPPIRARGLEEELALLQEETQEFLGFGFGNEDEQIELQWALDALHGEKEFEDELNKRRVWKRSLGGLGPPIQL</sequence>
<name>A0A1Y2BE49_9TREE</name>
<dbReference type="AlphaFoldDB" id="A0A1Y2BE49"/>
<gene>
    <name evidence="2" type="ORF">BCR39DRAFT_521283</name>
</gene>
<feature type="region of interest" description="Disordered" evidence="1">
    <location>
        <begin position="47"/>
        <end position="78"/>
    </location>
</feature>
<dbReference type="EMBL" id="MCFC01000007">
    <property type="protein sequence ID" value="ORY33108.1"/>
    <property type="molecule type" value="Genomic_DNA"/>
</dbReference>
<feature type="compositionally biased region" description="Polar residues" evidence="1">
    <location>
        <begin position="321"/>
        <end position="333"/>
    </location>
</feature>
<evidence type="ECO:0000313" key="2">
    <source>
        <dbReference type="EMBL" id="ORY33108.1"/>
    </source>
</evidence>
<keyword evidence="3" id="KW-1185">Reference proteome</keyword>
<protein>
    <submittedName>
        <fullName evidence="2">Uncharacterized protein</fullName>
    </submittedName>
</protein>
<dbReference type="Proteomes" id="UP000193986">
    <property type="component" value="Unassembled WGS sequence"/>
</dbReference>
<feature type="compositionally biased region" description="Low complexity" evidence="1">
    <location>
        <begin position="304"/>
        <end position="318"/>
    </location>
</feature>
<feature type="region of interest" description="Disordered" evidence="1">
    <location>
        <begin position="240"/>
        <end position="409"/>
    </location>
</feature>
<dbReference type="InParanoid" id="A0A1Y2BE49"/>
<feature type="compositionally biased region" description="Polar residues" evidence="1">
    <location>
        <begin position="242"/>
        <end position="254"/>
    </location>
</feature>
<feature type="compositionally biased region" description="Low complexity" evidence="1">
    <location>
        <begin position="255"/>
        <end position="271"/>
    </location>
</feature>
<feature type="region of interest" description="Disordered" evidence="1">
    <location>
        <begin position="137"/>
        <end position="156"/>
    </location>
</feature>
<feature type="compositionally biased region" description="Low complexity" evidence="1">
    <location>
        <begin position="383"/>
        <end position="400"/>
    </location>
</feature>
<feature type="region of interest" description="Disordered" evidence="1">
    <location>
        <begin position="176"/>
        <end position="198"/>
    </location>
</feature>
<evidence type="ECO:0000313" key="3">
    <source>
        <dbReference type="Proteomes" id="UP000193986"/>
    </source>
</evidence>
<organism evidence="2 3">
    <name type="scientific">Naematelia encephala</name>
    <dbReference type="NCBI Taxonomy" id="71784"/>
    <lineage>
        <taxon>Eukaryota</taxon>
        <taxon>Fungi</taxon>
        <taxon>Dikarya</taxon>
        <taxon>Basidiomycota</taxon>
        <taxon>Agaricomycotina</taxon>
        <taxon>Tremellomycetes</taxon>
        <taxon>Tremellales</taxon>
        <taxon>Naemateliaceae</taxon>
        <taxon>Naematelia</taxon>
    </lineage>
</organism>
<feature type="compositionally biased region" description="Low complexity" evidence="1">
    <location>
        <begin position="47"/>
        <end position="69"/>
    </location>
</feature>